<keyword evidence="3" id="KW-1185">Reference proteome</keyword>
<dbReference type="SUPFAM" id="SSF51430">
    <property type="entry name" value="NAD(P)-linked oxidoreductase"/>
    <property type="match status" value="1"/>
</dbReference>
<evidence type="ECO:0000313" key="2">
    <source>
        <dbReference type="EMBL" id="MCX2838557.1"/>
    </source>
</evidence>
<dbReference type="InterPro" id="IPR023210">
    <property type="entry name" value="NADP_OxRdtase_dom"/>
</dbReference>
<evidence type="ECO:0000259" key="1">
    <source>
        <dbReference type="Pfam" id="PF00248"/>
    </source>
</evidence>
<sequence>MKLRQFGNTDLYVSEVGFGAWAIGGGAMVGDTAIGWGEADDQTSKNAIFKALDRGINFFDTADIYGLGHSEELIGKTLGNREEVIIASKAGNVARSGQFGTDYSKDHIIKACEASLKRLRRETIDYYQLHSAGLSNLQDGECTEAMQMLQKQGKIRYWGLSLNTYEPNPEAEYLMENKLGSGFQLVLNMINQKALPLTKKASEAGYGIIARMPLQFGLLTGKFDTGAEFPKNDHRNKRLTLEVIDAYKKGMKDILPLCEKYGLTKTELAMSFILSHSEISTVIPGIRTAEQAEKNTRGITQLQEEDLQMIKNADLDSLMEKIIQQG</sequence>
<dbReference type="EMBL" id="JAPJDA010000015">
    <property type="protein sequence ID" value="MCX2838557.1"/>
    <property type="molecule type" value="Genomic_DNA"/>
</dbReference>
<dbReference type="RefSeq" id="WP_266069818.1">
    <property type="nucleotide sequence ID" value="NZ_JAPJDA010000015.1"/>
</dbReference>
<comment type="caution">
    <text evidence="2">The sequence shown here is derived from an EMBL/GenBank/DDBJ whole genome shotgun (WGS) entry which is preliminary data.</text>
</comment>
<reference evidence="2" key="1">
    <citation type="submission" date="2022-11" db="EMBL/GenBank/DDBJ databases">
        <title>Salinimicrobium profundisediminis sp. nov., isolated from deep-sea sediment of the Mariana Trench.</title>
        <authorList>
            <person name="Fu H."/>
        </authorList>
    </citation>
    <scope>NUCLEOTIDE SEQUENCE</scope>
    <source>
        <strain evidence="2">MT39</strain>
    </source>
</reference>
<dbReference type="CDD" id="cd19086">
    <property type="entry name" value="AKR_AKR11C1"/>
    <property type="match status" value="1"/>
</dbReference>
<dbReference type="Gene3D" id="3.20.20.100">
    <property type="entry name" value="NADP-dependent oxidoreductase domain"/>
    <property type="match status" value="1"/>
</dbReference>
<dbReference type="PANTHER" id="PTHR43312:SF1">
    <property type="entry name" value="NADP-DEPENDENT OXIDOREDUCTASE DOMAIN-CONTAINING PROTEIN"/>
    <property type="match status" value="1"/>
</dbReference>
<dbReference type="PANTHER" id="PTHR43312">
    <property type="entry name" value="D-THREO-ALDOSE 1-DEHYDROGENASE"/>
    <property type="match status" value="1"/>
</dbReference>
<dbReference type="InterPro" id="IPR053135">
    <property type="entry name" value="AKR2_Oxidoreductase"/>
</dbReference>
<dbReference type="AlphaFoldDB" id="A0A9X3CXF6"/>
<protein>
    <submittedName>
        <fullName evidence="2">Aldo/keto reductase</fullName>
    </submittedName>
</protein>
<dbReference type="Pfam" id="PF00248">
    <property type="entry name" value="Aldo_ket_red"/>
    <property type="match status" value="1"/>
</dbReference>
<feature type="domain" description="NADP-dependent oxidoreductase" evidence="1">
    <location>
        <begin position="16"/>
        <end position="313"/>
    </location>
</feature>
<evidence type="ECO:0000313" key="3">
    <source>
        <dbReference type="Proteomes" id="UP001148482"/>
    </source>
</evidence>
<organism evidence="2 3">
    <name type="scientific">Salinimicrobium profundisediminis</name>
    <dbReference type="NCBI Taxonomy" id="2994553"/>
    <lineage>
        <taxon>Bacteria</taxon>
        <taxon>Pseudomonadati</taxon>
        <taxon>Bacteroidota</taxon>
        <taxon>Flavobacteriia</taxon>
        <taxon>Flavobacteriales</taxon>
        <taxon>Flavobacteriaceae</taxon>
        <taxon>Salinimicrobium</taxon>
    </lineage>
</organism>
<gene>
    <name evidence="2" type="ORF">OQ279_10355</name>
</gene>
<proteinExistence type="predicted"/>
<dbReference type="InterPro" id="IPR036812">
    <property type="entry name" value="NAD(P)_OxRdtase_dom_sf"/>
</dbReference>
<accession>A0A9X3CXF6</accession>
<dbReference type="Proteomes" id="UP001148482">
    <property type="component" value="Unassembled WGS sequence"/>
</dbReference>
<name>A0A9X3CXF6_9FLAO</name>